<evidence type="ECO:0000313" key="1">
    <source>
        <dbReference type="EMBL" id="RKF18893.1"/>
    </source>
</evidence>
<sequence>MTENAVARDKGTIDFDSINNLPIPVTRYFKHVLGDTQHLIKTATFKQTGQLRTSTASQSWPAFTASQIVMPLSKSFLWNAKVKMPLASHVRVLDSYISGAGSGRVSLLSCFVVASDANVTELNSGALHRYLAEAVWYPTALLPQSGVQWSAIDENSALATLTHNGTSVSLEFRFNESGEITGIYSDGRFGRFGGKYKKVAWQGRFDSYQEVEGMQVPQYGEVGWYDNDSLELVWKGNIVDAKYAFEKP</sequence>
<dbReference type="EMBL" id="RAQO01000005">
    <property type="protein sequence ID" value="RKF18893.1"/>
    <property type="molecule type" value="Genomic_DNA"/>
</dbReference>
<protein>
    <submittedName>
        <fullName evidence="1">Uncharacterized protein</fullName>
    </submittedName>
</protein>
<accession>A0A420EDZ5</accession>
<evidence type="ECO:0000313" key="2">
    <source>
        <dbReference type="Proteomes" id="UP000286482"/>
    </source>
</evidence>
<dbReference type="AlphaFoldDB" id="A0A420EDZ5"/>
<dbReference type="Proteomes" id="UP000286482">
    <property type="component" value="Unassembled WGS sequence"/>
</dbReference>
<comment type="caution">
    <text evidence="1">The sequence shown here is derived from an EMBL/GenBank/DDBJ whole genome shotgun (WGS) entry which is preliminary data.</text>
</comment>
<reference evidence="1 2" key="1">
    <citation type="submission" date="2018-09" db="EMBL/GenBank/DDBJ databases">
        <authorList>
            <person name="Wang Z."/>
        </authorList>
    </citation>
    <scope>NUCLEOTIDE SEQUENCE [LARGE SCALE GENOMIC DNA]</scope>
    <source>
        <strain evidence="1 2">ALS 81</strain>
    </source>
</reference>
<gene>
    <name evidence="1" type="ORF">DBZ36_09890</name>
</gene>
<keyword evidence="2" id="KW-1185">Reference proteome</keyword>
<dbReference type="Pfam" id="PF20181">
    <property type="entry name" value="DUF6544"/>
    <property type="match status" value="1"/>
</dbReference>
<name>A0A420EDZ5_9ALTE</name>
<organism evidence="1 2">
    <name type="scientific">Alginatibacterium sediminis</name>
    <dbReference type="NCBI Taxonomy" id="2164068"/>
    <lineage>
        <taxon>Bacteria</taxon>
        <taxon>Pseudomonadati</taxon>
        <taxon>Pseudomonadota</taxon>
        <taxon>Gammaproteobacteria</taxon>
        <taxon>Alteromonadales</taxon>
        <taxon>Alteromonadaceae</taxon>
        <taxon>Alginatibacterium</taxon>
    </lineage>
</organism>
<dbReference type="InterPro" id="IPR046674">
    <property type="entry name" value="DUF6544"/>
</dbReference>
<proteinExistence type="predicted"/>
<dbReference type="OrthoDB" id="3671061at2"/>